<name>A0A7G1KDX8_9NOCA</name>
<gene>
    <name evidence="5" type="ORF">NWFMUON74_00810</name>
</gene>
<feature type="transmembrane region" description="Helical" evidence="3">
    <location>
        <begin position="82"/>
        <end position="101"/>
    </location>
</feature>
<evidence type="ECO:0000259" key="4">
    <source>
        <dbReference type="Pfam" id="PF03816"/>
    </source>
</evidence>
<dbReference type="Pfam" id="PF03816">
    <property type="entry name" value="LytR_cpsA_psr"/>
    <property type="match status" value="1"/>
</dbReference>
<keyword evidence="3" id="KW-1133">Transmembrane helix</keyword>
<sequence length="390" mass="42098">MRRDGRPDRPLAWSQVPPGGNPPPPRYRPGGRPADLPAHMPTQRPEPYREPPPPPPPAAPARRRDRPPREPRVRRKRHWGRWLLVLLLVVVIAPIAGIIYLDNSLHRIDVLADYTDRVGDTPGTNWLLTGSDSRLGLTADQESELSTGSTSDAGGDRSDTIILVHVPKSGAATIVSLPRDSYVPIPGVGRDKLNAAFSAGGPKLLAQTVETITGLRIDHFAEIGFGGFAGMVDAVGGIDMCLPYAIDDPLAGIDLPAGCQHLSGPQALGFVRTRATPRADLDRMQNQQLFLSALLHKATSTGTLINPLRLWPLAQGLADSLRVDNGDHIWDLARLGWALRSGTVSTTVPIGGFDDVSGSGNVLLWDKERAGRFFDALAADKPVPEDLLTR</sequence>
<dbReference type="Proteomes" id="UP000516173">
    <property type="component" value="Chromosome"/>
</dbReference>
<dbReference type="InterPro" id="IPR004474">
    <property type="entry name" value="LytR_CpsA_psr"/>
</dbReference>
<comment type="similarity">
    <text evidence="1">Belongs to the LytR/CpsA/Psr (LCP) family.</text>
</comment>
<evidence type="ECO:0000313" key="5">
    <source>
        <dbReference type="EMBL" id="BCK52309.1"/>
    </source>
</evidence>
<evidence type="ECO:0000256" key="2">
    <source>
        <dbReference type="SAM" id="MobiDB-lite"/>
    </source>
</evidence>
<evidence type="ECO:0000256" key="3">
    <source>
        <dbReference type="SAM" id="Phobius"/>
    </source>
</evidence>
<dbReference type="EMBL" id="AP023396">
    <property type="protein sequence ID" value="BCK52309.1"/>
    <property type="molecule type" value="Genomic_DNA"/>
</dbReference>
<evidence type="ECO:0000256" key="1">
    <source>
        <dbReference type="ARBA" id="ARBA00006068"/>
    </source>
</evidence>
<keyword evidence="3" id="KW-0812">Transmembrane</keyword>
<dbReference type="PANTHER" id="PTHR33392:SF6">
    <property type="entry name" value="POLYISOPRENYL-TEICHOIC ACID--PEPTIDOGLYCAN TEICHOIC ACID TRANSFERASE TAGU"/>
    <property type="match status" value="1"/>
</dbReference>
<protein>
    <recommendedName>
        <fullName evidence="4">Cell envelope-related transcriptional attenuator domain-containing protein</fullName>
    </recommendedName>
</protein>
<feature type="domain" description="Cell envelope-related transcriptional attenuator" evidence="4">
    <location>
        <begin position="157"/>
        <end position="299"/>
    </location>
</feature>
<reference evidence="5 6" key="1">
    <citation type="submission" date="2020-08" db="EMBL/GenBank/DDBJ databases">
        <title>Genome Sequencing of Nocardia wallacei strain FMUON74 and assembly.</title>
        <authorList>
            <person name="Toyokawa M."/>
            <person name="Uesaka K."/>
        </authorList>
    </citation>
    <scope>NUCLEOTIDE SEQUENCE [LARGE SCALE GENOMIC DNA]</scope>
    <source>
        <strain evidence="5 6">FMUON74</strain>
    </source>
</reference>
<dbReference type="NCBIfam" id="TIGR00350">
    <property type="entry name" value="lytR_cpsA_psr"/>
    <property type="match status" value="1"/>
</dbReference>
<keyword evidence="6" id="KW-1185">Reference proteome</keyword>
<keyword evidence="3" id="KW-0472">Membrane</keyword>
<dbReference type="Gene3D" id="3.40.630.190">
    <property type="entry name" value="LCP protein"/>
    <property type="match status" value="1"/>
</dbReference>
<organism evidence="5 6">
    <name type="scientific">Nocardia wallacei</name>
    <dbReference type="NCBI Taxonomy" id="480035"/>
    <lineage>
        <taxon>Bacteria</taxon>
        <taxon>Bacillati</taxon>
        <taxon>Actinomycetota</taxon>
        <taxon>Actinomycetes</taxon>
        <taxon>Mycobacteriales</taxon>
        <taxon>Nocardiaceae</taxon>
        <taxon>Nocardia</taxon>
    </lineage>
</organism>
<feature type="compositionally biased region" description="Basic residues" evidence="2">
    <location>
        <begin position="61"/>
        <end position="73"/>
    </location>
</feature>
<proteinExistence type="inferred from homology"/>
<accession>A0A7G1KDX8</accession>
<dbReference type="PANTHER" id="PTHR33392">
    <property type="entry name" value="POLYISOPRENYL-TEICHOIC ACID--PEPTIDOGLYCAN TEICHOIC ACID TRANSFERASE TAGU"/>
    <property type="match status" value="1"/>
</dbReference>
<feature type="compositionally biased region" description="Pro residues" evidence="2">
    <location>
        <begin position="50"/>
        <end position="59"/>
    </location>
</feature>
<dbReference type="InterPro" id="IPR050922">
    <property type="entry name" value="LytR/CpsA/Psr_CW_biosynth"/>
</dbReference>
<evidence type="ECO:0000313" key="6">
    <source>
        <dbReference type="Proteomes" id="UP000516173"/>
    </source>
</evidence>
<dbReference type="AlphaFoldDB" id="A0A7G1KDX8"/>
<dbReference type="KEGG" id="nwl:NWFMUON74_00810"/>
<feature type="region of interest" description="Disordered" evidence="2">
    <location>
        <begin position="1"/>
        <end position="73"/>
    </location>
</feature>